<dbReference type="AlphaFoldDB" id="A0A917RCL0"/>
<organism evidence="2 3">
    <name type="scientific">Streptomyces flaveus</name>
    <dbReference type="NCBI Taxonomy" id="66370"/>
    <lineage>
        <taxon>Bacteria</taxon>
        <taxon>Bacillati</taxon>
        <taxon>Actinomycetota</taxon>
        <taxon>Actinomycetes</taxon>
        <taxon>Kitasatosporales</taxon>
        <taxon>Streptomycetaceae</taxon>
        <taxon>Streptomyces</taxon>
        <taxon>Streptomyces aurantiacus group</taxon>
    </lineage>
</organism>
<reference evidence="2" key="2">
    <citation type="submission" date="2020-09" db="EMBL/GenBank/DDBJ databases">
        <authorList>
            <person name="Sun Q."/>
            <person name="Ohkuma M."/>
        </authorList>
    </citation>
    <scope>NUCLEOTIDE SEQUENCE</scope>
    <source>
        <strain evidence="2">JCM 3035</strain>
    </source>
</reference>
<dbReference type="EMBL" id="BMPQ01000027">
    <property type="protein sequence ID" value="GGL01307.1"/>
    <property type="molecule type" value="Genomic_DNA"/>
</dbReference>
<proteinExistence type="predicted"/>
<name>A0A917RCL0_9ACTN</name>
<comment type="caution">
    <text evidence="2">The sequence shown here is derived from an EMBL/GenBank/DDBJ whole genome shotgun (WGS) entry which is preliminary data.</text>
</comment>
<dbReference type="Proteomes" id="UP000637788">
    <property type="component" value="Unassembled WGS sequence"/>
</dbReference>
<evidence type="ECO:0000313" key="3">
    <source>
        <dbReference type="Proteomes" id="UP000637788"/>
    </source>
</evidence>
<reference evidence="2" key="1">
    <citation type="journal article" date="2014" name="Int. J. Syst. Evol. Microbiol.">
        <title>Complete genome sequence of Corynebacterium casei LMG S-19264T (=DSM 44701T), isolated from a smear-ripened cheese.</title>
        <authorList>
            <consortium name="US DOE Joint Genome Institute (JGI-PGF)"/>
            <person name="Walter F."/>
            <person name="Albersmeier A."/>
            <person name="Kalinowski J."/>
            <person name="Ruckert C."/>
        </authorList>
    </citation>
    <scope>NUCLEOTIDE SEQUENCE</scope>
    <source>
        <strain evidence="2">JCM 3035</strain>
    </source>
</reference>
<gene>
    <name evidence="2" type="ORF">GCM10010094_72600</name>
</gene>
<protein>
    <submittedName>
        <fullName evidence="2">Uncharacterized protein</fullName>
    </submittedName>
</protein>
<sequence length="84" mass="8815">MDGQNEARCHPPAASSRVRPDRAQCTISAHLPGNSGENEGSDGKHGTADTAKAQLSKGPAQSRAAPREHELSRQDSSFVPANPL</sequence>
<feature type="compositionally biased region" description="Polar residues" evidence="1">
    <location>
        <begin position="74"/>
        <end position="84"/>
    </location>
</feature>
<evidence type="ECO:0000313" key="2">
    <source>
        <dbReference type="EMBL" id="GGL01307.1"/>
    </source>
</evidence>
<feature type="region of interest" description="Disordered" evidence="1">
    <location>
        <begin position="1"/>
        <end position="84"/>
    </location>
</feature>
<keyword evidence="3" id="KW-1185">Reference proteome</keyword>
<evidence type="ECO:0000256" key="1">
    <source>
        <dbReference type="SAM" id="MobiDB-lite"/>
    </source>
</evidence>
<accession>A0A917RCL0</accession>